<evidence type="ECO:0000313" key="2">
    <source>
        <dbReference type="EMBL" id="SHF43341.1"/>
    </source>
</evidence>
<dbReference type="RefSeq" id="WP_073482241.1">
    <property type="nucleotide sequence ID" value="NZ_FQVN01000003.1"/>
</dbReference>
<evidence type="ECO:0000259" key="1">
    <source>
        <dbReference type="Pfam" id="PF13649"/>
    </source>
</evidence>
<feature type="domain" description="Methyltransferase" evidence="1">
    <location>
        <begin position="51"/>
        <end position="147"/>
    </location>
</feature>
<sequence>MRDVLLRILDPFFGRPTGLRGRLGGAVMARSNAASERHLVALAAPRPTDSVLVVGPGPGVGLAEVARVTNRGHVVGVDPSPEMLRRCRELCADLVRAGRVELRQGTAQDTGAPAASFDVVLSVNNVVFWPDRPAGFAELRRVLRPGGLLVLSMHRTAMDAEGYSAEDLRADAEGAGLTEVVVRERAGASAWGAAVDMTARHP</sequence>
<organism evidence="2 3">
    <name type="scientific">Streptoalloteichus hindustanus</name>
    <dbReference type="NCBI Taxonomy" id="2017"/>
    <lineage>
        <taxon>Bacteria</taxon>
        <taxon>Bacillati</taxon>
        <taxon>Actinomycetota</taxon>
        <taxon>Actinomycetes</taxon>
        <taxon>Pseudonocardiales</taxon>
        <taxon>Pseudonocardiaceae</taxon>
        <taxon>Streptoalloteichus</taxon>
    </lineage>
</organism>
<dbReference type="Proteomes" id="UP000184501">
    <property type="component" value="Unassembled WGS sequence"/>
</dbReference>
<dbReference type="InterPro" id="IPR050508">
    <property type="entry name" value="Methyltransf_Superfamily"/>
</dbReference>
<dbReference type="OrthoDB" id="9805171at2"/>
<dbReference type="AlphaFoldDB" id="A0A1M5BLC0"/>
<evidence type="ECO:0000313" key="3">
    <source>
        <dbReference type="Proteomes" id="UP000184501"/>
    </source>
</evidence>
<dbReference type="Gene3D" id="3.40.50.150">
    <property type="entry name" value="Vaccinia Virus protein VP39"/>
    <property type="match status" value="1"/>
</dbReference>
<dbReference type="STRING" id="2017.SAMN05444320_103625"/>
<dbReference type="InterPro" id="IPR041698">
    <property type="entry name" value="Methyltransf_25"/>
</dbReference>
<keyword evidence="2" id="KW-0489">Methyltransferase</keyword>
<accession>A0A1M5BLC0</accession>
<dbReference type="InterPro" id="IPR029063">
    <property type="entry name" value="SAM-dependent_MTases_sf"/>
</dbReference>
<gene>
    <name evidence="2" type="ORF">SAMN05444320_103625</name>
</gene>
<dbReference type="GO" id="GO:0032259">
    <property type="term" value="P:methylation"/>
    <property type="evidence" value="ECO:0007669"/>
    <property type="project" value="UniProtKB-KW"/>
</dbReference>
<dbReference type="PANTHER" id="PTHR42912">
    <property type="entry name" value="METHYLTRANSFERASE"/>
    <property type="match status" value="1"/>
</dbReference>
<dbReference type="Pfam" id="PF13649">
    <property type="entry name" value="Methyltransf_25"/>
    <property type="match status" value="1"/>
</dbReference>
<proteinExistence type="predicted"/>
<dbReference type="CDD" id="cd02440">
    <property type="entry name" value="AdoMet_MTases"/>
    <property type="match status" value="1"/>
</dbReference>
<keyword evidence="3" id="KW-1185">Reference proteome</keyword>
<dbReference type="EMBL" id="FQVN01000003">
    <property type="protein sequence ID" value="SHF43341.1"/>
    <property type="molecule type" value="Genomic_DNA"/>
</dbReference>
<protein>
    <submittedName>
        <fullName evidence="2">Methyltransferase domain-containing protein</fullName>
    </submittedName>
</protein>
<name>A0A1M5BLC0_STRHI</name>
<reference evidence="2 3" key="1">
    <citation type="submission" date="2016-11" db="EMBL/GenBank/DDBJ databases">
        <authorList>
            <person name="Jaros S."/>
            <person name="Januszkiewicz K."/>
            <person name="Wedrychowicz H."/>
        </authorList>
    </citation>
    <scope>NUCLEOTIDE SEQUENCE [LARGE SCALE GENOMIC DNA]</scope>
    <source>
        <strain evidence="2 3">DSM 44523</strain>
    </source>
</reference>
<dbReference type="GO" id="GO:0008168">
    <property type="term" value="F:methyltransferase activity"/>
    <property type="evidence" value="ECO:0007669"/>
    <property type="project" value="UniProtKB-KW"/>
</dbReference>
<keyword evidence="2" id="KW-0808">Transferase</keyword>
<dbReference type="SUPFAM" id="SSF53335">
    <property type="entry name" value="S-adenosyl-L-methionine-dependent methyltransferases"/>
    <property type="match status" value="1"/>
</dbReference>